<reference evidence="7 8" key="1">
    <citation type="submission" date="2018-08" db="EMBL/GenBank/DDBJ databases">
        <title>Meiothermus luteus KCTC 52599 genome sequencing project.</title>
        <authorList>
            <person name="Da Costa M.S."/>
            <person name="Albuquerque L."/>
            <person name="Raposo P."/>
            <person name="Froufe H.J.C."/>
            <person name="Barroso C.S."/>
            <person name="Egas C."/>
        </authorList>
    </citation>
    <scope>NUCLEOTIDE SEQUENCE [LARGE SCALE GENOMIC DNA]</scope>
    <source>
        <strain evidence="7 8">KCTC 52599</strain>
    </source>
</reference>
<keyword evidence="5 6" id="KW-0472">Membrane</keyword>
<proteinExistence type="predicted"/>
<dbReference type="GO" id="GO:0043190">
    <property type="term" value="C:ATP-binding cassette (ABC) transporter complex"/>
    <property type="evidence" value="ECO:0007669"/>
    <property type="project" value="TreeGrafter"/>
</dbReference>
<dbReference type="OrthoDB" id="30636at2"/>
<dbReference type="InterPro" id="IPR005495">
    <property type="entry name" value="LptG/LptF_permease"/>
</dbReference>
<dbReference type="Proteomes" id="UP000265800">
    <property type="component" value="Unassembled WGS sequence"/>
</dbReference>
<feature type="transmembrane region" description="Helical" evidence="6">
    <location>
        <begin position="260"/>
        <end position="278"/>
    </location>
</feature>
<dbReference type="Pfam" id="PF03739">
    <property type="entry name" value="LptF_LptG"/>
    <property type="match status" value="1"/>
</dbReference>
<dbReference type="PANTHER" id="PTHR33529:SF6">
    <property type="entry name" value="YJGP_YJGQ FAMILY PERMEASE"/>
    <property type="match status" value="1"/>
</dbReference>
<keyword evidence="8" id="KW-1185">Reference proteome</keyword>
<dbReference type="PANTHER" id="PTHR33529">
    <property type="entry name" value="SLR0882 PROTEIN-RELATED"/>
    <property type="match status" value="1"/>
</dbReference>
<feature type="transmembrane region" description="Helical" evidence="6">
    <location>
        <begin position="284"/>
        <end position="303"/>
    </location>
</feature>
<dbReference type="GO" id="GO:0015920">
    <property type="term" value="P:lipopolysaccharide transport"/>
    <property type="evidence" value="ECO:0007669"/>
    <property type="project" value="TreeGrafter"/>
</dbReference>
<comment type="caution">
    <text evidence="7">The sequence shown here is derived from an EMBL/GenBank/DDBJ whole genome shotgun (WGS) entry which is preliminary data.</text>
</comment>
<keyword evidence="3 6" id="KW-0812">Transmembrane</keyword>
<keyword evidence="2" id="KW-1003">Cell membrane</keyword>
<dbReference type="EMBL" id="QWKZ01000035">
    <property type="protein sequence ID" value="RIH86175.1"/>
    <property type="molecule type" value="Genomic_DNA"/>
</dbReference>
<evidence type="ECO:0000313" key="8">
    <source>
        <dbReference type="Proteomes" id="UP000265800"/>
    </source>
</evidence>
<evidence type="ECO:0000256" key="6">
    <source>
        <dbReference type="SAM" id="Phobius"/>
    </source>
</evidence>
<dbReference type="AlphaFoldDB" id="A0A399EQN4"/>
<evidence type="ECO:0000256" key="4">
    <source>
        <dbReference type="ARBA" id="ARBA00022989"/>
    </source>
</evidence>
<evidence type="ECO:0000256" key="1">
    <source>
        <dbReference type="ARBA" id="ARBA00004651"/>
    </source>
</evidence>
<comment type="subcellular location">
    <subcellularLocation>
        <location evidence="1">Cell membrane</location>
        <topology evidence="1">Multi-pass membrane protein</topology>
    </subcellularLocation>
</comment>
<dbReference type="RefSeq" id="WP_119359981.1">
    <property type="nucleotide sequence ID" value="NZ_QWKZ01000035.1"/>
</dbReference>
<evidence type="ECO:0000313" key="7">
    <source>
        <dbReference type="EMBL" id="RIH86175.1"/>
    </source>
</evidence>
<keyword evidence="4 6" id="KW-1133">Transmembrane helix</keyword>
<accession>A0A399EQN4</accession>
<evidence type="ECO:0000256" key="5">
    <source>
        <dbReference type="ARBA" id="ARBA00023136"/>
    </source>
</evidence>
<feature type="transmembrane region" description="Helical" evidence="6">
    <location>
        <begin position="12"/>
        <end position="38"/>
    </location>
</feature>
<sequence length="338" mass="37021">MLPRYLLRETLSLYLLGVLLFVGLITFDLLSSLSGAFLRARTPVGEIATLVTYRVPHTLGIALPLGLVFALLVALARWIRQSELKAAYAAGVPPIRFIGPVLLLSALVGGVVFVNEGWIKPIAQERFEALQYRIYYGSEPSGVLTDRTYAPQGLGVYYAQRIYPAPQGQGGSRLEGLRVVEPDGSIWSAERGLWVNGAWRLENAYRIDPSGRIHPASEHPLPFPVGIQPKGVSYEAMRLPELSAAAQADPAAVFPLARRYANAVGTVILAWLAVVIGLSLREAAWAFIAVVGLIFGYWTLFTFSAQLARFDLWSAYGAWLPNLVYGGLALLGTWRLVR</sequence>
<protein>
    <submittedName>
        <fullName evidence="7">LPS export ABC transporter permease LptF</fullName>
    </submittedName>
</protein>
<name>A0A399EQN4_9DEIN</name>
<evidence type="ECO:0000256" key="2">
    <source>
        <dbReference type="ARBA" id="ARBA00022475"/>
    </source>
</evidence>
<feature type="transmembrane region" description="Helical" evidence="6">
    <location>
        <begin position="94"/>
        <end position="114"/>
    </location>
</feature>
<feature type="transmembrane region" description="Helical" evidence="6">
    <location>
        <begin position="315"/>
        <end position="337"/>
    </location>
</feature>
<evidence type="ECO:0000256" key="3">
    <source>
        <dbReference type="ARBA" id="ARBA00022692"/>
    </source>
</evidence>
<feature type="transmembrane region" description="Helical" evidence="6">
    <location>
        <begin position="59"/>
        <end position="79"/>
    </location>
</feature>
<organism evidence="7 8">
    <name type="scientific">Meiothermus luteus</name>
    <dbReference type="NCBI Taxonomy" id="2026184"/>
    <lineage>
        <taxon>Bacteria</taxon>
        <taxon>Thermotogati</taxon>
        <taxon>Deinococcota</taxon>
        <taxon>Deinococci</taxon>
        <taxon>Thermales</taxon>
        <taxon>Thermaceae</taxon>
        <taxon>Meiothermus</taxon>
    </lineage>
</organism>
<gene>
    <name evidence="7" type="ORF">Mlute_01331</name>
</gene>